<sequence length="95" mass="10706">MNLPEHVHKGIIELAQKYGIEKVILFGSRARGDNWERSDVDLAISGGNRTMFSLDVDEIENVPTLLMFDVVDLDSECNKDLLASIRRDGVVLYEV</sequence>
<feature type="domain" description="Polymerase beta nucleotidyltransferase" evidence="1">
    <location>
        <begin position="11"/>
        <end position="94"/>
    </location>
</feature>
<dbReference type="RefSeq" id="WP_074816961.1">
    <property type="nucleotide sequence ID" value="NZ_FOJX01000012.1"/>
</dbReference>
<protein>
    <submittedName>
        <fullName evidence="2">Predicted nucleotidyltransferase</fullName>
    </submittedName>
</protein>
<name>A0A1I0YDQ8_SELRU</name>
<evidence type="ECO:0000313" key="3">
    <source>
        <dbReference type="Proteomes" id="UP000183843"/>
    </source>
</evidence>
<dbReference type="InterPro" id="IPR041633">
    <property type="entry name" value="Polbeta"/>
</dbReference>
<dbReference type="Proteomes" id="UP000183843">
    <property type="component" value="Unassembled WGS sequence"/>
</dbReference>
<keyword evidence="2" id="KW-0808">Transferase</keyword>
<evidence type="ECO:0000259" key="1">
    <source>
        <dbReference type="Pfam" id="PF18765"/>
    </source>
</evidence>
<dbReference type="EMBL" id="FOJX01000012">
    <property type="protein sequence ID" value="SFB11519.1"/>
    <property type="molecule type" value="Genomic_DNA"/>
</dbReference>
<dbReference type="GO" id="GO:0016740">
    <property type="term" value="F:transferase activity"/>
    <property type="evidence" value="ECO:0007669"/>
    <property type="project" value="UniProtKB-KW"/>
</dbReference>
<accession>A0A1I0YDQ8</accession>
<dbReference type="SUPFAM" id="SSF81301">
    <property type="entry name" value="Nucleotidyltransferase"/>
    <property type="match status" value="1"/>
</dbReference>
<dbReference type="AlphaFoldDB" id="A0A1I0YDQ8"/>
<dbReference type="Gene3D" id="3.30.460.10">
    <property type="entry name" value="Beta Polymerase, domain 2"/>
    <property type="match status" value="1"/>
</dbReference>
<proteinExistence type="predicted"/>
<reference evidence="2 3" key="1">
    <citation type="submission" date="2016-10" db="EMBL/GenBank/DDBJ databases">
        <authorList>
            <person name="de Groot N.N."/>
        </authorList>
    </citation>
    <scope>NUCLEOTIDE SEQUENCE [LARGE SCALE GENOMIC DNA]</scope>
    <source>
        <strain evidence="2 3">L14</strain>
    </source>
</reference>
<dbReference type="CDD" id="cd05403">
    <property type="entry name" value="NT_KNTase_like"/>
    <property type="match status" value="1"/>
</dbReference>
<organism evidence="2 3">
    <name type="scientific">Selenomonas ruminantium</name>
    <dbReference type="NCBI Taxonomy" id="971"/>
    <lineage>
        <taxon>Bacteria</taxon>
        <taxon>Bacillati</taxon>
        <taxon>Bacillota</taxon>
        <taxon>Negativicutes</taxon>
        <taxon>Selenomonadales</taxon>
        <taxon>Selenomonadaceae</taxon>
        <taxon>Selenomonas</taxon>
    </lineage>
</organism>
<dbReference type="InterPro" id="IPR043519">
    <property type="entry name" value="NT_sf"/>
</dbReference>
<gene>
    <name evidence="2" type="ORF">SAMN05216587_11231</name>
</gene>
<evidence type="ECO:0000313" key="2">
    <source>
        <dbReference type="EMBL" id="SFB11519.1"/>
    </source>
</evidence>
<dbReference type="Pfam" id="PF18765">
    <property type="entry name" value="Polbeta"/>
    <property type="match status" value="1"/>
</dbReference>